<feature type="transmembrane region" description="Helical" evidence="2">
    <location>
        <begin position="98"/>
        <end position="126"/>
    </location>
</feature>
<dbReference type="InterPro" id="IPR010380">
    <property type="entry name" value="DUF975"/>
</dbReference>
<keyword evidence="2" id="KW-0472">Membrane</keyword>
<evidence type="ECO:0008006" key="5">
    <source>
        <dbReference type="Google" id="ProtNLM"/>
    </source>
</evidence>
<evidence type="ECO:0000256" key="1">
    <source>
        <dbReference type="SAM" id="MobiDB-lite"/>
    </source>
</evidence>
<sequence>MNRAEIKQDAKHILNSHFSFYFLLFLPVLLIELIGGIVYYWNSSDTPKPSDVYGSLILWVASLLAVGVYFVCVDAFRQKLTYDNPLRKSLTIFNNGDYFLGTLLIGILTGIFTFLWTLLLIVPGIIKSFSYSQSFFIYRDAIDRGERMSYLDAITRSRELMDGHKMDYFVMVLSFIGWDLLVLVTLGIAAIWVQPYMGLSFANFYNELANQHDAAPELIDEKATSDDQADNDDHTNNDDKQ</sequence>
<comment type="caution">
    <text evidence="3">The sequence shown here is derived from an EMBL/GenBank/DDBJ whole genome shotgun (WGS) entry which is preliminary data.</text>
</comment>
<feature type="region of interest" description="Disordered" evidence="1">
    <location>
        <begin position="217"/>
        <end position="241"/>
    </location>
</feature>
<dbReference type="Proteomes" id="UP000051010">
    <property type="component" value="Unassembled WGS sequence"/>
</dbReference>
<organism evidence="3 4">
    <name type="scientific">Lentilactobacillus parafarraginis DSM 18390 = JCM 14109</name>
    <dbReference type="NCBI Taxonomy" id="1423786"/>
    <lineage>
        <taxon>Bacteria</taxon>
        <taxon>Bacillati</taxon>
        <taxon>Bacillota</taxon>
        <taxon>Bacilli</taxon>
        <taxon>Lactobacillales</taxon>
        <taxon>Lactobacillaceae</taxon>
        <taxon>Lentilactobacillus</taxon>
    </lineage>
</organism>
<reference evidence="3 4" key="1">
    <citation type="journal article" date="2015" name="Genome Announc.">
        <title>Expanding the biotechnology potential of lactobacilli through comparative genomics of 213 strains and associated genera.</title>
        <authorList>
            <person name="Sun Z."/>
            <person name="Harris H.M."/>
            <person name="McCann A."/>
            <person name="Guo C."/>
            <person name="Argimon S."/>
            <person name="Zhang W."/>
            <person name="Yang X."/>
            <person name="Jeffery I.B."/>
            <person name="Cooney J.C."/>
            <person name="Kagawa T.F."/>
            <person name="Liu W."/>
            <person name="Song Y."/>
            <person name="Salvetti E."/>
            <person name="Wrobel A."/>
            <person name="Rasinkangas P."/>
            <person name="Parkhill J."/>
            <person name="Rea M.C."/>
            <person name="O'Sullivan O."/>
            <person name="Ritari J."/>
            <person name="Douillard F.P."/>
            <person name="Paul Ross R."/>
            <person name="Yang R."/>
            <person name="Briner A.E."/>
            <person name="Felis G.E."/>
            <person name="de Vos W.M."/>
            <person name="Barrangou R."/>
            <person name="Klaenhammer T.R."/>
            <person name="Caufield P.W."/>
            <person name="Cui Y."/>
            <person name="Zhang H."/>
            <person name="O'Toole P.W."/>
        </authorList>
    </citation>
    <scope>NUCLEOTIDE SEQUENCE [LARGE SCALE GENOMIC DNA]</scope>
    <source>
        <strain evidence="3 4">DSM 18390</strain>
    </source>
</reference>
<evidence type="ECO:0000313" key="3">
    <source>
        <dbReference type="EMBL" id="KRM41874.1"/>
    </source>
</evidence>
<dbReference type="AlphaFoldDB" id="A0A0R1YHT2"/>
<dbReference type="EMBL" id="AZFZ01000049">
    <property type="protein sequence ID" value="KRM41874.1"/>
    <property type="molecule type" value="Genomic_DNA"/>
</dbReference>
<accession>A0A0R1YHT2</accession>
<dbReference type="Pfam" id="PF06161">
    <property type="entry name" value="DUF975"/>
    <property type="match status" value="1"/>
</dbReference>
<protein>
    <recommendedName>
        <fullName evidence="5">Integral membrane protein</fullName>
    </recommendedName>
</protein>
<dbReference type="RefSeq" id="WP_008212015.1">
    <property type="nucleotide sequence ID" value="NZ_AZFZ01000049.1"/>
</dbReference>
<name>A0A0R1YHT2_9LACO</name>
<gene>
    <name evidence="3" type="ORF">FD47_GL002068</name>
</gene>
<keyword evidence="2" id="KW-1133">Transmembrane helix</keyword>
<proteinExistence type="predicted"/>
<feature type="transmembrane region" description="Helical" evidence="2">
    <location>
        <begin position="53"/>
        <end position="77"/>
    </location>
</feature>
<feature type="transmembrane region" description="Helical" evidence="2">
    <location>
        <begin position="168"/>
        <end position="193"/>
    </location>
</feature>
<evidence type="ECO:0000313" key="4">
    <source>
        <dbReference type="Proteomes" id="UP000051010"/>
    </source>
</evidence>
<keyword evidence="2" id="KW-0812">Transmembrane</keyword>
<dbReference type="PANTHER" id="PTHR40076:SF1">
    <property type="entry name" value="MEMBRANE PROTEIN"/>
    <property type="match status" value="1"/>
</dbReference>
<evidence type="ECO:0000256" key="2">
    <source>
        <dbReference type="SAM" id="Phobius"/>
    </source>
</evidence>
<feature type="compositionally biased region" description="Basic and acidic residues" evidence="1">
    <location>
        <begin position="219"/>
        <end position="241"/>
    </location>
</feature>
<dbReference type="PANTHER" id="PTHR40076">
    <property type="entry name" value="MEMBRANE PROTEIN-RELATED"/>
    <property type="match status" value="1"/>
</dbReference>
<feature type="transmembrane region" description="Helical" evidence="2">
    <location>
        <begin position="20"/>
        <end position="41"/>
    </location>
</feature>
<dbReference type="PATRIC" id="fig|1423786.4.peg.2173"/>